<dbReference type="InterPro" id="IPR053836">
    <property type="entry name" value="Arc1-like_N"/>
</dbReference>
<evidence type="ECO:0000256" key="1">
    <source>
        <dbReference type="ARBA" id="ARBA00004496"/>
    </source>
</evidence>
<dbReference type="FunFam" id="2.40.50.140:FF:000047">
    <property type="entry name" value="tyrosine--tRNA ligase, cytoplasmic isoform X2"/>
    <property type="match status" value="1"/>
</dbReference>
<evidence type="ECO:0000313" key="11">
    <source>
        <dbReference type="Proteomes" id="UP000612055"/>
    </source>
</evidence>
<feature type="region of interest" description="Disordered" evidence="7">
    <location>
        <begin position="160"/>
        <end position="215"/>
    </location>
</feature>
<feature type="compositionally biased region" description="Pro residues" evidence="7">
    <location>
        <begin position="163"/>
        <end position="174"/>
    </location>
</feature>
<evidence type="ECO:0000259" key="8">
    <source>
        <dbReference type="PROSITE" id="PS50405"/>
    </source>
</evidence>
<dbReference type="OrthoDB" id="19141at2759"/>
<dbReference type="InterPro" id="IPR010987">
    <property type="entry name" value="Glutathione-S-Trfase_C-like"/>
</dbReference>
<evidence type="ECO:0000256" key="4">
    <source>
        <dbReference type="ARBA" id="ARBA00022884"/>
    </source>
</evidence>
<dbReference type="InterPro" id="IPR012340">
    <property type="entry name" value="NA-bd_OB-fold"/>
</dbReference>
<dbReference type="InterPro" id="IPR002547">
    <property type="entry name" value="tRNA-bd_dom"/>
</dbReference>
<comment type="subcellular location">
    <subcellularLocation>
        <location evidence="1">Cytoplasm</location>
    </subcellularLocation>
</comment>
<proteinExistence type="predicted"/>
<dbReference type="Gene3D" id="1.20.1050.130">
    <property type="match status" value="1"/>
</dbReference>
<evidence type="ECO:0000313" key="10">
    <source>
        <dbReference type="EMBL" id="KAG2495304.1"/>
    </source>
</evidence>
<dbReference type="PANTHER" id="PTHR11586">
    <property type="entry name" value="TRNA-AMINOACYLATION COFACTOR ARC1 FAMILY MEMBER"/>
    <property type="match status" value="1"/>
</dbReference>
<name>A0A835YD34_9CHLO</name>
<dbReference type="CDD" id="cd10289">
    <property type="entry name" value="GST_C_AaRS_like"/>
    <property type="match status" value="1"/>
</dbReference>
<dbReference type="PROSITE" id="PS50405">
    <property type="entry name" value="GST_CTER"/>
    <property type="match status" value="1"/>
</dbReference>
<feature type="compositionally biased region" description="Basic and acidic residues" evidence="7">
    <location>
        <begin position="237"/>
        <end position="247"/>
    </location>
</feature>
<feature type="compositionally biased region" description="Basic and acidic residues" evidence="7">
    <location>
        <begin position="179"/>
        <end position="191"/>
    </location>
</feature>
<dbReference type="CDD" id="cd02799">
    <property type="entry name" value="tRNA_bind_EMAP-II_like"/>
    <property type="match status" value="1"/>
</dbReference>
<protein>
    <recommendedName>
        <fullName evidence="12">tRNA-binding domain-containing protein</fullName>
    </recommendedName>
</protein>
<reference evidence="10" key="1">
    <citation type="journal article" date="2020" name="bioRxiv">
        <title>Comparative genomics of Chlamydomonas.</title>
        <authorList>
            <person name="Craig R.J."/>
            <person name="Hasan A.R."/>
            <person name="Ness R.W."/>
            <person name="Keightley P.D."/>
        </authorList>
    </citation>
    <scope>NUCLEOTIDE SEQUENCE</scope>
    <source>
        <strain evidence="10">CCAP 11/70</strain>
    </source>
</reference>
<keyword evidence="2" id="KW-0963">Cytoplasm</keyword>
<feature type="region of interest" description="Disordered" evidence="7">
    <location>
        <begin position="236"/>
        <end position="277"/>
    </location>
</feature>
<dbReference type="InterPro" id="IPR036282">
    <property type="entry name" value="Glutathione-S-Trfase_C_sf"/>
</dbReference>
<dbReference type="AlphaFoldDB" id="A0A835YD34"/>
<keyword evidence="11" id="KW-1185">Reference proteome</keyword>
<evidence type="ECO:0008006" key="12">
    <source>
        <dbReference type="Google" id="ProtNLM"/>
    </source>
</evidence>
<gene>
    <name evidence="10" type="ORF">HYH03_006576</name>
</gene>
<dbReference type="GO" id="GO:0006412">
    <property type="term" value="P:translation"/>
    <property type="evidence" value="ECO:0007669"/>
    <property type="project" value="UniProtKB-KW"/>
</dbReference>
<evidence type="ECO:0000256" key="7">
    <source>
        <dbReference type="SAM" id="MobiDB-lite"/>
    </source>
</evidence>
<dbReference type="GO" id="GO:0000049">
    <property type="term" value="F:tRNA binding"/>
    <property type="evidence" value="ECO:0007669"/>
    <property type="project" value="UniProtKB-UniRule"/>
</dbReference>
<dbReference type="PANTHER" id="PTHR11586:SF33">
    <property type="entry name" value="AMINOACYL TRNA SYNTHASE COMPLEX-INTERACTING MULTIFUNCTIONAL PROTEIN 1"/>
    <property type="match status" value="1"/>
</dbReference>
<dbReference type="Pfam" id="PF21972">
    <property type="entry name" value="Arc1p_N_like"/>
    <property type="match status" value="1"/>
</dbReference>
<feature type="compositionally biased region" description="Basic and acidic residues" evidence="7">
    <location>
        <begin position="201"/>
        <end position="215"/>
    </location>
</feature>
<feature type="domain" description="GST C-terminal" evidence="8">
    <location>
        <begin position="34"/>
        <end position="166"/>
    </location>
</feature>
<dbReference type="Proteomes" id="UP000612055">
    <property type="component" value="Unassembled WGS sequence"/>
</dbReference>
<dbReference type="Gene3D" id="2.40.50.140">
    <property type="entry name" value="Nucleic acid-binding proteins"/>
    <property type="match status" value="1"/>
</dbReference>
<evidence type="ECO:0000256" key="3">
    <source>
        <dbReference type="ARBA" id="ARBA00022555"/>
    </source>
</evidence>
<keyword evidence="4 6" id="KW-0694">RNA-binding</keyword>
<dbReference type="GO" id="GO:0005737">
    <property type="term" value="C:cytoplasm"/>
    <property type="evidence" value="ECO:0007669"/>
    <property type="project" value="UniProtKB-SubCell"/>
</dbReference>
<feature type="domain" description="TRNA-binding" evidence="9">
    <location>
        <begin position="279"/>
        <end position="382"/>
    </location>
</feature>
<comment type="caution">
    <text evidence="10">The sequence shown here is derived from an EMBL/GenBank/DDBJ whole genome shotgun (WGS) entry which is preliminary data.</text>
</comment>
<evidence type="ECO:0000259" key="9">
    <source>
        <dbReference type="PROSITE" id="PS50886"/>
    </source>
</evidence>
<keyword evidence="3 6" id="KW-0820">tRNA-binding</keyword>
<evidence type="ECO:0000256" key="6">
    <source>
        <dbReference type="PROSITE-ProRule" id="PRU00209"/>
    </source>
</evidence>
<dbReference type="EMBL" id="JAEHOE010000025">
    <property type="protein sequence ID" value="KAG2495304.1"/>
    <property type="molecule type" value="Genomic_DNA"/>
</dbReference>
<sequence length="440" mass="45832">MSAETAARFVARQCGSNEQPSTSGSGVQLLVGKDTVVSGLAAVCTHLARQSPRQANLLGATPELQAQVAEWLAWASSELTPLMDDKLAKLNEHLLSRTYLVGTSATLADLVIYALVHAAAVGFPAAQTLHFAALLRWVDLLQNTEDRAGFMTPRLELAKPRYVAPPPPPPPAPKAAPAGKEEAKGADKAAPKADAPAAKEAGGKKEGGKEGAKKDAAAAAPAAAAAAAPAAAAAKEGGGKKEGKKEAAAGGAAPKEGGKKEGAAKEGGGAAKKEEEEATIDMLDCRVGRIVKIDKHPNADALYLEEIDVGEEKPRQVISGLRNFVPLEQMQNRLVVVVCNLKPAKMREVMSYGMVLCASDEGHTKVDPVLVPEGVPIGERITVEGFTGEPPAELNPKKKVLERLFPDMKTDAAGVPVFKGKAMATSKGPLTSTIPNGWVR</sequence>
<dbReference type="InterPro" id="IPR051270">
    <property type="entry name" value="Tyrosine-tRNA_ligase_regulator"/>
</dbReference>
<evidence type="ECO:0000256" key="2">
    <source>
        <dbReference type="ARBA" id="ARBA00022490"/>
    </source>
</evidence>
<dbReference type="SUPFAM" id="SSF47616">
    <property type="entry name" value="GST C-terminal domain-like"/>
    <property type="match status" value="1"/>
</dbReference>
<evidence type="ECO:0000256" key="5">
    <source>
        <dbReference type="ARBA" id="ARBA00022917"/>
    </source>
</evidence>
<dbReference type="PROSITE" id="PS50886">
    <property type="entry name" value="TRBD"/>
    <property type="match status" value="1"/>
</dbReference>
<dbReference type="SUPFAM" id="SSF50249">
    <property type="entry name" value="Nucleic acid-binding proteins"/>
    <property type="match status" value="1"/>
</dbReference>
<accession>A0A835YD34</accession>
<dbReference type="Pfam" id="PF01588">
    <property type="entry name" value="tRNA_bind"/>
    <property type="match status" value="1"/>
</dbReference>
<keyword evidence="5" id="KW-0648">Protein biosynthesis</keyword>
<organism evidence="10 11">
    <name type="scientific">Edaphochlamys debaryana</name>
    <dbReference type="NCBI Taxonomy" id="47281"/>
    <lineage>
        <taxon>Eukaryota</taxon>
        <taxon>Viridiplantae</taxon>
        <taxon>Chlorophyta</taxon>
        <taxon>core chlorophytes</taxon>
        <taxon>Chlorophyceae</taxon>
        <taxon>CS clade</taxon>
        <taxon>Chlamydomonadales</taxon>
        <taxon>Chlamydomonadales incertae sedis</taxon>
        <taxon>Edaphochlamys</taxon>
    </lineage>
</organism>
<dbReference type="GO" id="GO:0032991">
    <property type="term" value="C:protein-containing complex"/>
    <property type="evidence" value="ECO:0007669"/>
    <property type="project" value="UniProtKB-ARBA"/>
</dbReference>